<evidence type="ECO:0000256" key="2">
    <source>
        <dbReference type="PIRSR" id="PIRSR620019-2"/>
    </source>
</evidence>
<dbReference type="AlphaFoldDB" id="A0A368P1V4"/>
<protein>
    <submittedName>
        <fullName evidence="4">Acetyltransferase</fullName>
    </submittedName>
</protein>
<dbReference type="SUPFAM" id="SSF51161">
    <property type="entry name" value="Trimeric LpxA-like enzymes"/>
    <property type="match status" value="1"/>
</dbReference>
<proteinExistence type="inferred from homology"/>
<dbReference type="Proteomes" id="UP000252249">
    <property type="component" value="Unassembled WGS sequence"/>
</dbReference>
<evidence type="ECO:0000313" key="5">
    <source>
        <dbReference type="Proteomes" id="UP000252249"/>
    </source>
</evidence>
<comment type="caution">
    <text evidence="4">The sequence shown here is derived from an EMBL/GenBank/DDBJ whole genome shotgun (WGS) entry which is preliminary data.</text>
</comment>
<dbReference type="NCBIfam" id="TIGR03570">
    <property type="entry name" value="NeuD_NnaD"/>
    <property type="match status" value="1"/>
</dbReference>
<dbReference type="InterPro" id="IPR011004">
    <property type="entry name" value="Trimer_LpxA-like_sf"/>
</dbReference>
<dbReference type="PANTHER" id="PTHR43300">
    <property type="entry name" value="ACETYLTRANSFERASE"/>
    <property type="match status" value="1"/>
</dbReference>
<dbReference type="Gene3D" id="2.160.10.10">
    <property type="entry name" value="Hexapeptide repeat proteins"/>
    <property type="match status" value="2"/>
</dbReference>
<comment type="similarity">
    <text evidence="1">Belongs to the transferase hexapeptide repeat family.</text>
</comment>
<dbReference type="InterPro" id="IPR020019">
    <property type="entry name" value="AcTrfase_PglD-like"/>
</dbReference>
<keyword evidence="5" id="KW-1185">Reference proteome</keyword>
<sequence length="212" mass="23016">MQKDLYLIGVGNYTEVIIELALDCGFNIKGLYHYNTDRVGESVMGFPIIGCTEDLYTTEIKGKNFAVTMGNNKLRNEIASKLRCFGGITPNLIHPRAFISPSAVLGQGCFVHLNAKISTNCKLGNDCVIDFNSLVAHHATLEDACYMSSMAMVGSYCSLGKRVLLGMNALVIPLKLSIGDDCIIGAKSNVTKSYPEKCVLVGNPARKIKEVN</sequence>
<dbReference type="InterPro" id="IPR041561">
    <property type="entry name" value="PglD_N"/>
</dbReference>
<dbReference type="GO" id="GO:0016740">
    <property type="term" value="F:transferase activity"/>
    <property type="evidence" value="ECO:0007669"/>
    <property type="project" value="UniProtKB-KW"/>
</dbReference>
<dbReference type="RefSeq" id="WP_113966344.1">
    <property type="nucleotide sequence ID" value="NZ_JAWVXR010000004.1"/>
</dbReference>
<dbReference type="EMBL" id="QPIG01000004">
    <property type="protein sequence ID" value="RCU56832.1"/>
    <property type="molecule type" value="Genomic_DNA"/>
</dbReference>
<dbReference type="Pfam" id="PF17836">
    <property type="entry name" value="PglD_N"/>
    <property type="match status" value="1"/>
</dbReference>
<dbReference type="CDD" id="cd03360">
    <property type="entry name" value="LbH_AT_putative"/>
    <property type="match status" value="1"/>
</dbReference>
<dbReference type="OrthoDB" id="9794407at2"/>
<feature type="binding site" evidence="2">
    <location>
        <position position="70"/>
    </location>
    <ligand>
        <name>substrate</name>
    </ligand>
</feature>
<dbReference type="PANTHER" id="PTHR43300:SF7">
    <property type="entry name" value="UDP-N-ACETYLBACILLOSAMINE N-ACETYLTRANSFERASE"/>
    <property type="match status" value="1"/>
</dbReference>
<dbReference type="Gene3D" id="3.40.50.20">
    <property type="match status" value="1"/>
</dbReference>
<evidence type="ECO:0000313" key="4">
    <source>
        <dbReference type="EMBL" id="RCU56832.1"/>
    </source>
</evidence>
<accession>A0A368P1V4</accession>
<evidence type="ECO:0000256" key="1">
    <source>
        <dbReference type="ARBA" id="ARBA00007274"/>
    </source>
</evidence>
<evidence type="ECO:0000259" key="3">
    <source>
        <dbReference type="Pfam" id="PF17836"/>
    </source>
</evidence>
<name>A0A368P1V4_9FLAO</name>
<reference evidence="4 5" key="1">
    <citation type="submission" date="2018-07" db="EMBL/GenBank/DDBJ databases">
        <title>Oceanihabitans testaceum sp. nov., isolated from marine sediment.</title>
        <authorList>
            <person name="Li C.-M."/>
        </authorList>
    </citation>
    <scope>NUCLEOTIDE SEQUENCE [LARGE SCALE GENOMIC DNA]</scope>
    <source>
        <strain evidence="4 5">S9-10</strain>
    </source>
</reference>
<feature type="domain" description="PglD N-terminal" evidence="3">
    <location>
        <begin position="5"/>
        <end position="82"/>
    </location>
</feature>
<organism evidence="4 5">
    <name type="scientific">Oceanihabitans sediminis</name>
    <dbReference type="NCBI Taxonomy" id="1812012"/>
    <lineage>
        <taxon>Bacteria</taxon>
        <taxon>Pseudomonadati</taxon>
        <taxon>Bacteroidota</taxon>
        <taxon>Flavobacteriia</taxon>
        <taxon>Flavobacteriales</taxon>
        <taxon>Flavobacteriaceae</taxon>
        <taxon>Oceanihabitans</taxon>
    </lineage>
</organism>
<dbReference type="InterPro" id="IPR050179">
    <property type="entry name" value="Trans_hexapeptide_repeat"/>
</dbReference>
<gene>
    <name evidence="4" type="ORF">DU428_10790</name>
</gene>
<keyword evidence="4" id="KW-0808">Transferase</keyword>